<dbReference type="GO" id="GO:0016887">
    <property type="term" value="F:ATP hydrolysis activity"/>
    <property type="evidence" value="ECO:0007669"/>
    <property type="project" value="InterPro"/>
</dbReference>
<organism evidence="3 4">
    <name type="scientific">Chengkuizengella marina</name>
    <dbReference type="NCBI Taxonomy" id="2507566"/>
    <lineage>
        <taxon>Bacteria</taxon>
        <taxon>Bacillati</taxon>
        <taxon>Bacillota</taxon>
        <taxon>Bacilli</taxon>
        <taxon>Bacillales</taxon>
        <taxon>Paenibacillaceae</taxon>
        <taxon>Chengkuizengella</taxon>
    </lineage>
</organism>
<dbReference type="InterPro" id="IPR006321">
    <property type="entry name" value="PilT/PilU"/>
</dbReference>
<dbReference type="NCBIfam" id="TIGR01420">
    <property type="entry name" value="pilT_fam"/>
    <property type="match status" value="1"/>
</dbReference>
<dbReference type="InterPro" id="IPR001482">
    <property type="entry name" value="T2SS/T4SS_dom"/>
</dbReference>
<gene>
    <name evidence="3" type="ORF">ERL59_03365</name>
</gene>
<dbReference type="Gene3D" id="3.40.50.300">
    <property type="entry name" value="P-loop containing nucleotide triphosphate hydrolases"/>
    <property type="match status" value="1"/>
</dbReference>
<proteinExistence type="inferred from homology"/>
<name>A0A6N9Q254_9BACL</name>
<dbReference type="PANTHER" id="PTHR30486:SF16">
    <property type="entry name" value="TWITCHING MOTILITY PROTEIN PILT"/>
    <property type="match status" value="1"/>
</dbReference>
<comment type="caution">
    <text evidence="3">The sequence shown here is derived from an EMBL/GenBank/DDBJ whole genome shotgun (WGS) entry which is preliminary data.</text>
</comment>
<dbReference type="InterPro" id="IPR050921">
    <property type="entry name" value="T4SS_GSP_E_ATPase"/>
</dbReference>
<dbReference type="InterPro" id="IPR027417">
    <property type="entry name" value="P-loop_NTPase"/>
</dbReference>
<evidence type="ECO:0000256" key="1">
    <source>
        <dbReference type="ARBA" id="ARBA00006611"/>
    </source>
</evidence>
<reference evidence="3 4" key="1">
    <citation type="submission" date="2019-01" db="EMBL/GenBank/DDBJ databases">
        <title>Chengkuizengella sp. nov., isolated from deep-sea sediment of East Pacific Ocean.</title>
        <authorList>
            <person name="Yang J."/>
            <person name="Lai Q."/>
            <person name="Shao Z."/>
        </authorList>
    </citation>
    <scope>NUCLEOTIDE SEQUENCE [LARGE SCALE GENOMIC DNA]</scope>
    <source>
        <strain evidence="3 4">YPA3-1-1</strain>
    </source>
</reference>
<keyword evidence="4" id="KW-1185">Reference proteome</keyword>
<evidence type="ECO:0000313" key="4">
    <source>
        <dbReference type="Proteomes" id="UP000448943"/>
    </source>
</evidence>
<dbReference type="Proteomes" id="UP000448943">
    <property type="component" value="Unassembled WGS sequence"/>
</dbReference>
<dbReference type="PANTHER" id="PTHR30486">
    <property type="entry name" value="TWITCHING MOTILITY PROTEIN PILT"/>
    <property type="match status" value="1"/>
</dbReference>
<dbReference type="PROSITE" id="PS00662">
    <property type="entry name" value="T2SP_E"/>
    <property type="match status" value="1"/>
</dbReference>
<sequence>MSADVKKEFEFLLKKAFEAEASDLHFTVRSPPIIRVNGVLKPLDTEVLKPSQTENYAKSILNEKLYEFFEQNGEVDFSISVPGISRFRVNVYRQRNSVSIAARIVPTKIPTLEELRLPPVLSQLSNKSHGLVLITGPTGSGKSTTLAAMIDYINQNGRKHIITLEDPIEYLHSHGKSIIDQREVGLDTLNFTTGLRAALRQDPDVLLVGEMRDPETISTAITAAETGHLVLATLHTIDAMQTIDRIVDSFPGSQQAQIRIQLSLVLEGVVSQRLLTNKSGQGRVCATEVLINNHAVANLIRNEKVHQLKSIMQTNGMIGMHTMEMSLKELLRKNLIDEKTAKTYLSEGKDQDASIRI</sequence>
<dbReference type="OrthoDB" id="9808272at2"/>
<dbReference type="Pfam" id="PF00437">
    <property type="entry name" value="T2SSE"/>
    <property type="match status" value="1"/>
</dbReference>
<accession>A0A6N9Q254</accession>
<comment type="similarity">
    <text evidence="1">Belongs to the GSP E family.</text>
</comment>
<dbReference type="AlphaFoldDB" id="A0A6N9Q254"/>
<dbReference type="RefSeq" id="WP_160644490.1">
    <property type="nucleotide sequence ID" value="NZ_SIJB01000007.1"/>
</dbReference>
<dbReference type="SMART" id="SM00382">
    <property type="entry name" value="AAA"/>
    <property type="match status" value="1"/>
</dbReference>
<dbReference type="InterPro" id="IPR003593">
    <property type="entry name" value="AAA+_ATPase"/>
</dbReference>
<evidence type="ECO:0000313" key="3">
    <source>
        <dbReference type="EMBL" id="NBI27998.1"/>
    </source>
</evidence>
<dbReference type="EMBL" id="SIJB01000007">
    <property type="protein sequence ID" value="NBI27998.1"/>
    <property type="molecule type" value="Genomic_DNA"/>
</dbReference>
<dbReference type="CDD" id="cd01131">
    <property type="entry name" value="PilT"/>
    <property type="match status" value="1"/>
</dbReference>
<protein>
    <submittedName>
        <fullName evidence="3">Type IV pilus twitching motility protein PilT</fullName>
    </submittedName>
</protein>
<feature type="domain" description="Bacterial type II secretion system protein E" evidence="2">
    <location>
        <begin position="199"/>
        <end position="213"/>
    </location>
</feature>
<dbReference type="Gene3D" id="3.30.450.90">
    <property type="match status" value="1"/>
</dbReference>
<evidence type="ECO:0000259" key="2">
    <source>
        <dbReference type="PROSITE" id="PS00662"/>
    </source>
</evidence>
<dbReference type="GO" id="GO:0005524">
    <property type="term" value="F:ATP binding"/>
    <property type="evidence" value="ECO:0007669"/>
    <property type="project" value="InterPro"/>
</dbReference>
<dbReference type="SUPFAM" id="SSF52540">
    <property type="entry name" value="P-loop containing nucleoside triphosphate hydrolases"/>
    <property type="match status" value="1"/>
</dbReference>